<comment type="similarity">
    <text evidence="1">Belongs to the LysR transcriptional regulatory family.</text>
</comment>
<dbReference type="Pfam" id="PF03466">
    <property type="entry name" value="LysR_substrate"/>
    <property type="match status" value="1"/>
</dbReference>
<dbReference type="PANTHER" id="PTHR30537">
    <property type="entry name" value="HTH-TYPE TRANSCRIPTIONAL REGULATOR"/>
    <property type="match status" value="1"/>
</dbReference>
<evidence type="ECO:0000256" key="1">
    <source>
        <dbReference type="ARBA" id="ARBA00009437"/>
    </source>
</evidence>
<dbReference type="SUPFAM" id="SSF53850">
    <property type="entry name" value="Periplasmic binding protein-like II"/>
    <property type="match status" value="1"/>
</dbReference>
<dbReference type="InterPro" id="IPR005119">
    <property type="entry name" value="LysR_subst-bd"/>
</dbReference>
<protein>
    <submittedName>
        <fullName evidence="3">LysR substrate-binding domain-containing protein</fullName>
    </submittedName>
</protein>
<dbReference type="Proteomes" id="UP001149009">
    <property type="component" value="Unassembled WGS sequence"/>
</dbReference>
<dbReference type="RefSeq" id="WP_261517154.1">
    <property type="nucleotide sequence ID" value="NZ_JAODNV010000029.1"/>
</dbReference>
<dbReference type="GO" id="GO:0043565">
    <property type="term" value="F:sequence-specific DNA binding"/>
    <property type="evidence" value="ECO:0007669"/>
    <property type="project" value="TreeGrafter"/>
</dbReference>
<proteinExistence type="inferred from homology"/>
<gene>
    <name evidence="3" type="ORF">NYR54_18245</name>
</gene>
<dbReference type="InterPro" id="IPR058163">
    <property type="entry name" value="LysR-type_TF_proteobact-type"/>
</dbReference>
<keyword evidence="4" id="KW-1185">Reference proteome</keyword>
<dbReference type="Gene3D" id="3.40.190.10">
    <property type="entry name" value="Periplasmic binding protein-like II"/>
    <property type="match status" value="2"/>
</dbReference>
<reference evidence="3" key="1">
    <citation type="submission" date="2022-08" db="EMBL/GenBank/DDBJ databases">
        <title>Chelativorans sichuanense sp. nov., a paraffin oil-degrading bacterium isolated from a mixture of oil-based drill cuttings and paddy soil.</title>
        <authorList>
            <person name="Yu J."/>
            <person name="Liu H."/>
            <person name="Chen Q."/>
        </authorList>
    </citation>
    <scope>NUCLEOTIDE SEQUENCE</scope>
    <source>
        <strain evidence="3">SCAU 2101</strain>
    </source>
</reference>
<organism evidence="3 4">
    <name type="scientific">Chelativorans petroleitrophicus</name>
    <dbReference type="NCBI Taxonomy" id="2975484"/>
    <lineage>
        <taxon>Bacteria</taxon>
        <taxon>Pseudomonadati</taxon>
        <taxon>Pseudomonadota</taxon>
        <taxon>Alphaproteobacteria</taxon>
        <taxon>Hyphomicrobiales</taxon>
        <taxon>Phyllobacteriaceae</taxon>
        <taxon>Chelativorans</taxon>
    </lineage>
</organism>
<evidence type="ECO:0000313" key="4">
    <source>
        <dbReference type="Proteomes" id="UP001149009"/>
    </source>
</evidence>
<sequence length="232" mass="25520">MARIEAAIATLEDGRPARQKGNELPVIRVGVVASFARLWLVPCLNRLEGEPPDLRIEPDVDTRHMTLSDARIAIRLGRGDWPGTRSEPLFDETLVAVAHPAVAEALGNDPSPERLMEQPLLHDASVESWRTWLSGIGVDYVRRPQDRILQGHDLALAAAASGLGIALLRDPYGLAFSNRLGLVAIHDHRARNPNRFHIVTRPGQRHPAIQRLVDRLHELAGDITGGYSLADP</sequence>
<dbReference type="AlphaFoldDB" id="A0A9X2XA85"/>
<evidence type="ECO:0000313" key="3">
    <source>
        <dbReference type="EMBL" id="MCT8992202.1"/>
    </source>
</evidence>
<name>A0A9X2XA85_9HYPH</name>
<evidence type="ECO:0000259" key="2">
    <source>
        <dbReference type="Pfam" id="PF03466"/>
    </source>
</evidence>
<dbReference type="GO" id="GO:0006351">
    <property type="term" value="P:DNA-templated transcription"/>
    <property type="evidence" value="ECO:0007669"/>
    <property type="project" value="TreeGrafter"/>
</dbReference>
<dbReference type="GO" id="GO:0003700">
    <property type="term" value="F:DNA-binding transcription factor activity"/>
    <property type="evidence" value="ECO:0007669"/>
    <property type="project" value="TreeGrafter"/>
</dbReference>
<dbReference type="PANTHER" id="PTHR30537:SF79">
    <property type="entry name" value="TRANSCRIPTIONAL REGULATOR-RELATED"/>
    <property type="match status" value="1"/>
</dbReference>
<comment type="caution">
    <text evidence="3">The sequence shown here is derived from an EMBL/GenBank/DDBJ whole genome shotgun (WGS) entry which is preliminary data.</text>
</comment>
<accession>A0A9X2XA85</accession>
<feature type="domain" description="LysR substrate-binding" evidence="2">
    <location>
        <begin position="26"/>
        <end position="219"/>
    </location>
</feature>
<dbReference type="EMBL" id="JAODNV010000029">
    <property type="protein sequence ID" value="MCT8992202.1"/>
    <property type="molecule type" value="Genomic_DNA"/>
</dbReference>